<evidence type="ECO:0000256" key="2">
    <source>
        <dbReference type="ARBA" id="ARBA00022723"/>
    </source>
</evidence>
<dbReference type="PANTHER" id="PTHR43048">
    <property type="entry name" value="METHYLMALONYL-COA EPIMERASE"/>
    <property type="match status" value="1"/>
</dbReference>
<dbReference type="Proteomes" id="UP000298649">
    <property type="component" value="Plasmid pAtCFBP7129b"/>
</dbReference>
<dbReference type="Pfam" id="PF13669">
    <property type="entry name" value="Glyoxalase_4"/>
    <property type="match status" value="1"/>
</dbReference>
<evidence type="ECO:0000259" key="3">
    <source>
        <dbReference type="PROSITE" id="PS51819"/>
    </source>
</evidence>
<keyword evidence="4" id="KW-0413">Isomerase</keyword>
<dbReference type="PANTHER" id="PTHR43048:SF3">
    <property type="entry name" value="METHYLMALONYL-COA EPIMERASE, MITOCHONDRIAL"/>
    <property type="match status" value="1"/>
</dbReference>
<evidence type="ECO:0000313" key="4">
    <source>
        <dbReference type="EMBL" id="QCL98191.1"/>
    </source>
</evidence>
<gene>
    <name evidence="4" type="primary">mce</name>
    <name evidence="4" type="ORF">CFBP7129_28875</name>
</gene>
<dbReference type="NCBIfam" id="TIGR03081">
    <property type="entry name" value="metmalonyl_epim"/>
    <property type="match status" value="1"/>
</dbReference>
<dbReference type="InterPro" id="IPR017515">
    <property type="entry name" value="MeMalonyl-CoA_epimerase"/>
</dbReference>
<evidence type="ECO:0000256" key="1">
    <source>
        <dbReference type="ARBA" id="ARBA00009308"/>
    </source>
</evidence>
<dbReference type="SUPFAM" id="SSF54593">
    <property type="entry name" value="Glyoxalase/Bleomycin resistance protein/Dihydroxybiphenyl dioxygenase"/>
    <property type="match status" value="1"/>
</dbReference>
<reference evidence="4 5" key="1">
    <citation type="submission" date="2019-04" db="EMBL/GenBank/DDBJ databases">
        <title>Complete genome sequence of Agrobacterium tumefaciens CFBP7129.</title>
        <authorList>
            <person name="Haryono M."/>
            <person name="Lin Y.-C."/>
            <person name="Lai E.-M."/>
            <person name="Kuo C.-H."/>
        </authorList>
    </citation>
    <scope>NUCLEOTIDE SEQUENCE [LARGE SCALE GENOMIC DNA]</scope>
    <source>
        <strain evidence="4 5">CFBP7129</strain>
        <plasmid evidence="5">patcfbp7129b</plasmid>
    </source>
</reference>
<dbReference type="InterPro" id="IPR051785">
    <property type="entry name" value="MMCE/EMCE_epimerase"/>
</dbReference>
<dbReference type="PROSITE" id="PS51819">
    <property type="entry name" value="VOC"/>
    <property type="match status" value="1"/>
</dbReference>
<dbReference type="EC" id="5.1.99.1" evidence="4"/>
<dbReference type="CDD" id="cd07249">
    <property type="entry name" value="MMCE"/>
    <property type="match status" value="1"/>
</dbReference>
<dbReference type="AlphaFoldDB" id="A0A4D7YLT1"/>
<dbReference type="RefSeq" id="WP_137006469.1">
    <property type="nucleotide sequence ID" value="NZ_CP039925.1"/>
</dbReference>
<keyword evidence="4" id="KW-0614">Plasmid</keyword>
<protein>
    <submittedName>
        <fullName evidence="4">Methylmalonyl-CoA epimerase</fullName>
        <ecNumber evidence="4">5.1.99.1</ecNumber>
    </submittedName>
</protein>
<dbReference type="GO" id="GO:0046491">
    <property type="term" value="P:L-methylmalonyl-CoA metabolic process"/>
    <property type="evidence" value="ECO:0007669"/>
    <property type="project" value="TreeGrafter"/>
</dbReference>
<keyword evidence="2" id="KW-0479">Metal-binding</keyword>
<accession>A0A4D7YLT1</accession>
<dbReference type="InterPro" id="IPR037523">
    <property type="entry name" value="VOC_core"/>
</dbReference>
<feature type="domain" description="VOC" evidence="3">
    <location>
        <begin position="4"/>
        <end position="133"/>
    </location>
</feature>
<dbReference type="InterPro" id="IPR029068">
    <property type="entry name" value="Glyas_Bleomycin-R_OHBP_Dase"/>
</dbReference>
<dbReference type="EMBL" id="CP039925">
    <property type="protein sequence ID" value="QCL98191.1"/>
    <property type="molecule type" value="Genomic_DNA"/>
</dbReference>
<dbReference type="GO" id="GO:0046872">
    <property type="term" value="F:metal ion binding"/>
    <property type="evidence" value="ECO:0007669"/>
    <property type="project" value="UniProtKB-KW"/>
</dbReference>
<evidence type="ECO:0000313" key="5">
    <source>
        <dbReference type="Proteomes" id="UP000298649"/>
    </source>
</evidence>
<dbReference type="Gene3D" id="3.10.180.10">
    <property type="entry name" value="2,3-Dihydroxybiphenyl 1,2-Dioxygenase, domain 1"/>
    <property type="match status" value="1"/>
</dbReference>
<proteinExistence type="inferred from homology"/>
<organism evidence="4 5">
    <name type="scientific">Agrobacterium tumefaciens</name>
    <dbReference type="NCBI Taxonomy" id="358"/>
    <lineage>
        <taxon>Bacteria</taxon>
        <taxon>Pseudomonadati</taxon>
        <taxon>Pseudomonadota</taxon>
        <taxon>Alphaproteobacteria</taxon>
        <taxon>Hyphomicrobiales</taxon>
        <taxon>Rhizobiaceae</taxon>
        <taxon>Rhizobium/Agrobacterium group</taxon>
        <taxon>Agrobacterium</taxon>
        <taxon>Agrobacterium tumefaciens complex</taxon>
    </lineage>
</organism>
<sequence>MIRRVNHIAIAVPDLEAASATYRRLGVTVSESQELPEHGVRVSFLEFDNLKLELVEALGDASPIQRFIEKKPAGGIHHVCFEVEGLGPVTTVLRESGIRVLGSGEPKIGAHGNPVIFAHPSDLFGVLTEFEEVPATNSFC</sequence>
<name>A0A4D7YLT1_AGRTU</name>
<comment type="similarity">
    <text evidence="1">Belongs to the methylmalonyl-CoA epimerase family.</text>
</comment>
<dbReference type="GO" id="GO:0004493">
    <property type="term" value="F:methylmalonyl-CoA epimerase activity"/>
    <property type="evidence" value="ECO:0007669"/>
    <property type="project" value="UniProtKB-EC"/>
</dbReference>
<geneLocation type="plasmid" evidence="5">
    <name>patcfbp7129b</name>
</geneLocation>